<evidence type="ECO:0000256" key="8">
    <source>
        <dbReference type="ARBA" id="ARBA00022737"/>
    </source>
</evidence>
<feature type="region of interest" description="Disordered" evidence="16">
    <location>
        <begin position="312"/>
        <end position="336"/>
    </location>
</feature>
<dbReference type="FunFam" id="2.30.29.30:FF:000122">
    <property type="entry name" value="Actin filament associated protein 1"/>
    <property type="match status" value="1"/>
</dbReference>
<evidence type="ECO:0000256" key="2">
    <source>
        <dbReference type="ARBA" id="ARBA00004188"/>
    </source>
</evidence>
<dbReference type="AlphaFoldDB" id="A0A3P9J0M0"/>
<keyword evidence="8" id="KW-0677">Repeat</keyword>
<dbReference type="GO" id="GO:0003779">
    <property type="term" value="F:actin binding"/>
    <property type="evidence" value="ECO:0007669"/>
    <property type="project" value="UniProtKB-KW"/>
</dbReference>
<feature type="compositionally biased region" description="Low complexity" evidence="16">
    <location>
        <begin position="316"/>
        <end position="325"/>
    </location>
</feature>
<dbReference type="CDD" id="cd13307">
    <property type="entry name" value="PH2_AFAP"/>
    <property type="match status" value="1"/>
</dbReference>
<evidence type="ECO:0000256" key="10">
    <source>
        <dbReference type="ARBA" id="ARBA00023054"/>
    </source>
</evidence>
<dbReference type="Proteomes" id="UP000265200">
    <property type="component" value="Chromosome 10"/>
</dbReference>
<evidence type="ECO:0000259" key="17">
    <source>
        <dbReference type="PROSITE" id="PS50003"/>
    </source>
</evidence>
<comment type="subcellular location">
    <subcellularLocation>
        <location evidence="3">Cell projection</location>
        <location evidence="3">Invadopodium</location>
    </subcellularLocation>
    <subcellularLocation>
        <location evidence="2">Cell projection</location>
        <location evidence="2">Podosome</location>
    </subcellularLocation>
    <subcellularLocation>
        <location evidence="4">Cytoplasm</location>
        <location evidence="4">Cytoskeleton</location>
        <location evidence="4">Stress fiber</location>
    </subcellularLocation>
</comment>
<evidence type="ECO:0000256" key="3">
    <source>
        <dbReference type="ARBA" id="ARBA00004264"/>
    </source>
</evidence>
<evidence type="ECO:0000256" key="9">
    <source>
        <dbReference type="ARBA" id="ARBA00022949"/>
    </source>
</evidence>
<sequence length="877" mass="98681">MLRYKRVWVSHSPTCVFTLQVFPRCCTILRITVEGDPADTLNHLPEKPLHHRRKKIEEGRPSVRGRWREITDQKEEGRGKRSVNSADLHYKGFLAPEQAGRLEPRSVSVFVFVHDKGSLSAFKPCRMVGLSSTAAEAMDALVSELSVLLKMLDQENLSSSTQEKKTSVWNLLQQIQPPGQVSGTDYIYMNSSVYRNGTSFVESLFDTFDCAIGDLKDVGEDLREDAAMNTDIVKPQVCEDSPASHSAIFPPPLPTTPPPEEYYEEAVPLSPGKMPEYIITRGRPSPPNSIEEAYEDADNHYPITCINSQRKNSYNDSDALSSSYESYEDDEEERSPDIRLTHQWPSVESSMPPARDCRICAFLLRKKRFGQWGKQLTVIRENRLQCYKSSKDTSPNVDLLLSQCTVVYVPKDSKRKHHELRFTLPNGDGIVLAVQSKEQAQTWLTVVREVTGQSTGSEESASPVIPRKNELDKRLSAERSTSDSDSVVVSAGDKENGKVKRSAFAAGRKISQIISFSKKKYSRANNKDPGQGYLSVLINQVWRERWCCVCKGSLHFYHDKGDPHTSLPSLSLHGCEVIPGLGPKHPFAFRILRNSTEVAALEASSSEELGRWLGVLLAEMGSSTDPESLHYDYVDVETIANIRDAARCSFLWATSSTSSSKDFRTYDEVPNEDVQLRETRKQQSGNQAKRRSNFSSSDSDRTKPLTSIKRMNSHANQYGKYGKTRAEEDAKRYLRDKEELESEKNGIRNALVILRQEKRELKEELKTASDNRKLFLETRVSELEEACRAKEAERVDLELRLTQVKENLKKSQAGGALGAPVEAKRPVRPSSKKIQNIYSDSLPVNCASELRRRPPSVYASSSGSVMQKAKVISFYVN</sequence>
<evidence type="ECO:0000256" key="13">
    <source>
        <dbReference type="ARBA" id="ARBA00023273"/>
    </source>
</evidence>
<proteinExistence type="predicted"/>
<dbReference type="Gene3D" id="2.30.29.30">
    <property type="entry name" value="Pleckstrin-homology domain (PH domain)/Phosphotyrosine-binding domain (PTB)"/>
    <property type="match status" value="2"/>
</dbReference>
<feature type="domain" description="PH" evidence="17">
    <location>
        <begin position="527"/>
        <end position="621"/>
    </location>
</feature>
<feature type="domain" description="PH" evidence="17">
    <location>
        <begin position="356"/>
        <end position="452"/>
    </location>
</feature>
<name>A0A3P9J0M0_ORYLA</name>
<keyword evidence="12" id="KW-0206">Cytoskeleton</keyword>
<evidence type="ECO:0000256" key="7">
    <source>
        <dbReference type="ARBA" id="ARBA00022553"/>
    </source>
</evidence>
<organism evidence="18 19">
    <name type="scientific">Oryzias latipes</name>
    <name type="common">Japanese rice fish</name>
    <name type="synonym">Japanese killifish</name>
    <dbReference type="NCBI Taxonomy" id="8090"/>
    <lineage>
        <taxon>Eukaryota</taxon>
        <taxon>Metazoa</taxon>
        <taxon>Chordata</taxon>
        <taxon>Craniata</taxon>
        <taxon>Vertebrata</taxon>
        <taxon>Euteleostomi</taxon>
        <taxon>Actinopterygii</taxon>
        <taxon>Neopterygii</taxon>
        <taxon>Teleostei</taxon>
        <taxon>Neoteleostei</taxon>
        <taxon>Acanthomorphata</taxon>
        <taxon>Ovalentaria</taxon>
        <taxon>Atherinomorphae</taxon>
        <taxon>Beloniformes</taxon>
        <taxon>Adrianichthyidae</taxon>
        <taxon>Oryziinae</taxon>
        <taxon>Oryzias</taxon>
    </lineage>
</organism>
<keyword evidence="6" id="KW-0963">Cytoplasm</keyword>
<dbReference type="PANTHER" id="PTHR14338">
    <property type="entry name" value="ACTIN FILAMENT-ASSOCIATED PROTEIN 1 FAMILY MEMBER"/>
    <property type="match status" value="1"/>
</dbReference>
<evidence type="ECO:0000256" key="4">
    <source>
        <dbReference type="ARBA" id="ARBA00004529"/>
    </source>
</evidence>
<feature type="region of interest" description="Disordered" evidence="16">
    <location>
        <begin position="815"/>
        <end position="834"/>
    </location>
</feature>
<dbReference type="GO" id="GO:0001725">
    <property type="term" value="C:stress fiber"/>
    <property type="evidence" value="ECO:0007669"/>
    <property type="project" value="UniProtKB-SubCell"/>
</dbReference>
<dbReference type="InterPro" id="IPR011993">
    <property type="entry name" value="PH-like_dom_sf"/>
</dbReference>
<dbReference type="InterPro" id="IPR001849">
    <property type="entry name" value="PH_domain"/>
</dbReference>
<keyword evidence="10" id="KW-0175">Coiled coil</keyword>
<dbReference type="Ensembl" id="ENSORLT00015004541.1">
    <property type="protein sequence ID" value="ENSORLP00015025774.1"/>
    <property type="gene ID" value="ENSORLG00015007086.1"/>
</dbReference>
<dbReference type="SUPFAM" id="SSF50729">
    <property type="entry name" value="PH domain-like"/>
    <property type="match status" value="2"/>
</dbReference>
<evidence type="ECO:0000256" key="11">
    <source>
        <dbReference type="ARBA" id="ARBA00023203"/>
    </source>
</evidence>
<dbReference type="PROSITE" id="PS50003">
    <property type="entry name" value="PH_DOMAIN"/>
    <property type="match status" value="2"/>
</dbReference>
<dbReference type="GO" id="GO:0002102">
    <property type="term" value="C:podosome"/>
    <property type="evidence" value="ECO:0007669"/>
    <property type="project" value="UniProtKB-SubCell"/>
</dbReference>
<feature type="compositionally biased region" description="Basic and acidic residues" evidence="16">
    <location>
        <begin position="467"/>
        <end position="482"/>
    </location>
</feature>
<keyword evidence="11" id="KW-0009">Actin-binding</keyword>
<evidence type="ECO:0000256" key="5">
    <source>
        <dbReference type="ARBA" id="ARBA00016930"/>
    </source>
</evidence>
<keyword evidence="7" id="KW-0597">Phosphoprotein</keyword>
<evidence type="ECO:0000256" key="1">
    <source>
        <dbReference type="ARBA" id="ARBA00002089"/>
    </source>
</evidence>
<keyword evidence="13" id="KW-0966">Cell projection</keyword>
<dbReference type="SMART" id="SM00233">
    <property type="entry name" value="PH"/>
    <property type="match status" value="2"/>
</dbReference>
<evidence type="ECO:0000313" key="19">
    <source>
        <dbReference type="Proteomes" id="UP000265200"/>
    </source>
</evidence>
<reference evidence="18 19" key="2">
    <citation type="submission" date="2017-04" db="EMBL/GenBank/DDBJ databases">
        <title>CpG methylation of centromeres and impact of large insertions on vertebrate speciation.</title>
        <authorList>
            <person name="Ichikawa K."/>
            <person name="Yoshimura J."/>
            <person name="Morishita S."/>
        </authorList>
    </citation>
    <scope>NUCLEOTIDE SEQUENCE</scope>
    <source>
        <strain evidence="18 19">HSOK</strain>
    </source>
</reference>
<dbReference type="PANTHER" id="PTHR14338:SF1">
    <property type="entry name" value="ACTIN FILAMENT-ASSOCIATED PROTEIN 1-LIKE 1"/>
    <property type="match status" value="1"/>
</dbReference>
<reference evidence="18" key="3">
    <citation type="submission" date="2025-08" db="UniProtKB">
        <authorList>
            <consortium name="Ensembl"/>
        </authorList>
    </citation>
    <scope>IDENTIFICATION</scope>
    <source>
        <strain evidence="18">HSOK</strain>
    </source>
</reference>
<keyword evidence="9" id="KW-0965">Cell junction</keyword>
<evidence type="ECO:0000256" key="16">
    <source>
        <dbReference type="SAM" id="MobiDB-lite"/>
    </source>
</evidence>
<evidence type="ECO:0000256" key="12">
    <source>
        <dbReference type="ARBA" id="ARBA00023212"/>
    </source>
</evidence>
<accession>A0A3P9J0M0</accession>
<feature type="region of interest" description="Disordered" evidence="16">
    <location>
        <begin position="661"/>
        <end position="726"/>
    </location>
</feature>
<protein>
    <recommendedName>
        <fullName evidence="14">Actin filament-associated protein 1</fullName>
    </recommendedName>
    <alternativeName>
        <fullName evidence="15">110 kDa actin filament-associated protein</fullName>
    </alternativeName>
    <alternativeName>
        <fullName evidence="5">Actin filament-associated protein 1-like 1</fullName>
    </alternativeName>
</protein>
<evidence type="ECO:0000256" key="6">
    <source>
        <dbReference type="ARBA" id="ARBA00022490"/>
    </source>
</evidence>
<evidence type="ECO:0000313" key="18">
    <source>
        <dbReference type="Ensembl" id="ENSORLP00015025774.1"/>
    </source>
</evidence>
<dbReference type="GO" id="GO:0042995">
    <property type="term" value="C:cell projection"/>
    <property type="evidence" value="ECO:0007669"/>
    <property type="project" value="UniProtKB-SubCell"/>
</dbReference>
<dbReference type="FunFam" id="2.30.29.30:FF:000020">
    <property type="entry name" value="Actin filament-associated protein 1-like 2 isoform 1"/>
    <property type="match status" value="1"/>
</dbReference>
<evidence type="ECO:0000256" key="14">
    <source>
        <dbReference type="ARBA" id="ARBA00072591"/>
    </source>
</evidence>
<feature type="region of interest" description="Disordered" evidence="16">
    <location>
        <begin position="454"/>
        <end position="492"/>
    </location>
</feature>
<dbReference type="InterPro" id="IPR030113">
    <property type="entry name" value="AFAP"/>
</dbReference>
<reference key="1">
    <citation type="journal article" date="2007" name="Nature">
        <title>The medaka draft genome and insights into vertebrate genome evolution.</title>
        <authorList>
            <person name="Kasahara M."/>
            <person name="Naruse K."/>
            <person name="Sasaki S."/>
            <person name="Nakatani Y."/>
            <person name="Qu W."/>
            <person name="Ahsan B."/>
            <person name="Yamada T."/>
            <person name="Nagayasu Y."/>
            <person name="Doi K."/>
            <person name="Kasai Y."/>
            <person name="Jindo T."/>
            <person name="Kobayashi D."/>
            <person name="Shimada A."/>
            <person name="Toyoda A."/>
            <person name="Kuroki Y."/>
            <person name="Fujiyama A."/>
            <person name="Sasaki T."/>
            <person name="Shimizu A."/>
            <person name="Asakawa S."/>
            <person name="Shimizu N."/>
            <person name="Hashimoto S."/>
            <person name="Yang J."/>
            <person name="Lee Y."/>
            <person name="Matsushima K."/>
            <person name="Sugano S."/>
            <person name="Sakaizumi M."/>
            <person name="Narita T."/>
            <person name="Ohishi K."/>
            <person name="Haga S."/>
            <person name="Ohta F."/>
            <person name="Nomoto H."/>
            <person name="Nogata K."/>
            <person name="Morishita T."/>
            <person name="Endo T."/>
            <person name="Shin-I T."/>
            <person name="Takeda H."/>
            <person name="Morishita S."/>
            <person name="Kohara Y."/>
        </authorList>
    </citation>
    <scope>NUCLEOTIDE SEQUENCE [LARGE SCALE GENOMIC DNA]</scope>
    <source>
        <strain>Hd-rR</strain>
    </source>
</reference>
<dbReference type="Pfam" id="PF00169">
    <property type="entry name" value="PH"/>
    <property type="match status" value="2"/>
</dbReference>
<reference evidence="18" key="4">
    <citation type="submission" date="2025-09" db="UniProtKB">
        <authorList>
            <consortium name="Ensembl"/>
        </authorList>
    </citation>
    <scope>IDENTIFICATION</scope>
    <source>
        <strain evidence="18">HSOK</strain>
    </source>
</reference>
<evidence type="ECO:0000256" key="15">
    <source>
        <dbReference type="ARBA" id="ARBA00077925"/>
    </source>
</evidence>
<comment type="function">
    <text evidence="1">May be involved in podosome and invadosome formation.</text>
</comment>